<comment type="caution">
    <text evidence="6">The sequence shown here is derived from an EMBL/GenBank/DDBJ whole genome shotgun (WGS) entry which is preliminary data.</text>
</comment>
<evidence type="ECO:0000256" key="2">
    <source>
        <dbReference type="ARBA" id="ARBA00023326"/>
    </source>
</evidence>
<protein>
    <recommendedName>
        <fullName evidence="8">Fibronectin type III domain-containing protein</fullName>
    </recommendedName>
</protein>
<feature type="compositionally biased region" description="Low complexity" evidence="3">
    <location>
        <begin position="405"/>
        <end position="414"/>
    </location>
</feature>
<sequence>MARFGMAPGWMRRHRTSIASWAALAVVASGLTVYAIQSTGYPVHKADLDDGGIWVTNQSWGTLGRQNRPVAQLDGVVWAGNETGSRSERNGLDVVQNGIAVASIDRDARTVTPVNTKLAEGLDDDAVTVKDSRVVMGGNTIGVAEQKTGKVWLTSVDPATGVGDLSDLSGSTKPIETVGADAVLTIGTDGTAYAVSAAKRTLTAFAPEGERFADPVETKLPKSPEYAETPTSATVVGDDVITLDEAGWLLGAAKGSDIAVDFGDTAESAVLQQPSAKAGVVLVGDATGLKAVDLGNGEIRHVAESAGDPAAPVRLGDCVFGAWANGSTGSVVTQCGEGEPVLGEIPTLGPAAELEFRINRGQLVLNDLRNGDVWEIDGADIKKISNWEAFQPQTQKQNQKKDKQQQQTKAAQAPKAKDDQLGVRAGRTTVLHVLDNDSSAKDSILSVVSVGKASVKGVEATIAPDRQSILVTTPEATEGKKTSFKYTVDDGLKGKAGQDDASVELKIQGSEGTGKPTLREHYTPTDYTVAAGGTVEIPVIGDWRDERYGDPVTAQSPEASKGKASVTPDGLLRYTAAPDASGNENLGYQVSTGGKTAKSKVRVNIVAGATTASPEPKDDVAEGTQGSWVTIRPLDNDIPGADPSNLDATLTLAGDVPPKGGLEVSTDRETGVVRARGSSPGTYQLSYNAGFGAAKPASAKIRVDVKPASQAADEPIATPDTTAVLGTSTRTLDVLANDYDSQGRLLAVTHAEPVGDSDLTVAVLDGRWLRIQASKPDISPSTQAIRYTISNGAAEAEGSVTVSQRPALRGAANAPEAVDDEATVRAADSVSIPVLDNDSTPSGDPVGLVVDQTQETKGQLQVLGQPAVGEAYIDGNRVRYVAPDDVNGPVDVDVRYVVQNTGDPSAEHSSGNIRVHVKPLPKKKADNSAPAPKALESRVVQGDEVTLRLPTVGTDPDGDSVSVTRINSAPSFGRVLAHGANTITYQAFPNAAGTDEFTYEVSDPFGAVATGTVRIAVVSPGAPQRPVAVDDLVTLDPSKKLTYDVLANDLRTPGTELHLAATDAASGAGVKQRSDGIVTVTGGSEAPFQNIPYRATTGLHEDTGELAIRYQEGYDNPPMAGIVVANPEGDSATTTVDVMTKVSDIDDSLEDLTVDAVKGPSVGEDEAKPKIEDGKVTLPVGDTTRVWTYRVTDPDGAQAVGSIYVPSRPKDAPYLKPGSELQLNPGETKNVDITDYVEDPEGDPVVLTTTDKIVAAPEGMLNTGDTTATTVQVTAGETKGPATLTFEVADREKITSADAHLSVISLPVQVGKEEPEINCPSTPVEVPESGDGALVDIAAICHVWTADPGDADDLDFTAEVGDGLDGVEVKPEDGGLRLTAEHADAGAQGALEIGIKGTDATGQLLVTVIALPPPSLSPIKPLQTEAGKTVSIDIADYLQTPVPSGSQEIVITKLNPIDGDSPDMGKVSGSKITFNTPEEGHGHYRYPIEVSDSGKDSKRVKATGVIEVDVIDVPGAPTGLRTTSDFLSNVVALSWSAPKDNGDDPIQRYEVEANGDHVQDCPSTSCRITGLKNGVVYDFRVRAVNSVGPSREWSNSAEGEPDAYTGPVQNLRVTRQRDHRVELSWAPPAPCDCSDVQKYRISWPGGGIKDISAGQTTYPAAVSSNGDPVQFTVVPLNDKGVKTNKGPSSTVEGMGAGKPDTPATPTFEFANTANNSGKTVNVSWSPVAPNGPAPVTYEVRRTGGSGEKTVCSWVTETSCRDDVPNDGTIYTYDVRARNAEATSPRETGSGGSPDTHISSYSAGGKVEAAATPDAVSFASATPTGANGQAKIVFTPRASHGKTNRVECTRGGSSCGSWTYPPDGAGEQTKTISGFTNGSSTQVQLRACNDSSGGAGAGDSCGPWSSKNVTTYGPLGTPTISASAVSNSKDVRWNISYDANGNAATVIVKRGGTVIEQFNTGTGKGSRSGTDTAPDWSTRYTYTVTISDSSPSRNGKSDSTDVTTDNPPPPSIRAYKGGECSGASCPQPEVACGGTCWYVGAEITDKGFPGKDWRCETDQTNSTWTVTIGSNGEGRNAGNGWVGARNKTTITCTTSGRPTQEVTFTW</sequence>
<feature type="domain" description="Fibronectin type-III" evidence="5">
    <location>
        <begin position="1513"/>
        <end position="1608"/>
    </location>
</feature>
<dbReference type="InterPro" id="IPR007110">
    <property type="entry name" value="Ig-like_dom"/>
</dbReference>
<organism evidence="6 7">
    <name type="scientific">Nocardioides albus</name>
    <dbReference type="NCBI Taxonomy" id="1841"/>
    <lineage>
        <taxon>Bacteria</taxon>
        <taxon>Bacillati</taxon>
        <taxon>Actinomycetota</taxon>
        <taxon>Actinomycetes</taxon>
        <taxon>Propionibacteriales</taxon>
        <taxon>Nocardioidaceae</taxon>
        <taxon>Nocardioides</taxon>
    </lineage>
</organism>
<dbReference type="PROSITE" id="PS50835">
    <property type="entry name" value="IG_LIKE"/>
    <property type="match status" value="1"/>
</dbReference>
<dbReference type="InterPro" id="IPR013783">
    <property type="entry name" value="Ig-like_fold"/>
</dbReference>
<dbReference type="Gene3D" id="2.60.40.10">
    <property type="entry name" value="Immunoglobulins"/>
    <property type="match status" value="2"/>
</dbReference>
<keyword evidence="2" id="KW-0624">Polysaccharide degradation</keyword>
<feature type="domain" description="Ig-like" evidence="4">
    <location>
        <begin position="2082"/>
        <end position="2105"/>
    </location>
</feature>
<feature type="region of interest" description="Disordered" evidence="3">
    <location>
        <begin position="393"/>
        <end position="421"/>
    </location>
</feature>
<feature type="compositionally biased region" description="Polar residues" evidence="3">
    <location>
        <begin position="1982"/>
        <end position="1993"/>
    </location>
</feature>
<dbReference type="CDD" id="cd00063">
    <property type="entry name" value="FN3"/>
    <property type="match status" value="2"/>
</dbReference>
<dbReference type="GO" id="GO:0000272">
    <property type="term" value="P:polysaccharide catabolic process"/>
    <property type="evidence" value="ECO:0007669"/>
    <property type="project" value="UniProtKB-KW"/>
</dbReference>
<proteinExistence type="predicted"/>
<evidence type="ECO:0008006" key="8">
    <source>
        <dbReference type="Google" id="ProtNLM"/>
    </source>
</evidence>
<dbReference type="InterPro" id="IPR036116">
    <property type="entry name" value="FN3_sf"/>
</dbReference>
<feature type="region of interest" description="Disordered" evidence="3">
    <location>
        <begin position="1678"/>
        <end position="1701"/>
    </location>
</feature>
<feature type="region of interest" description="Disordered" evidence="3">
    <location>
        <begin position="1982"/>
        <end position="2014"/>
    </location>
</feature>
<dbReference type="SMART" id="SM00060">
    <property type="entry name" value="FN3"/>
    <property type="match status" value="4"/>
</dbReference>
<keyword evidence="2" id="KW-0119">Carbohydrate metabolism</keyword>
<dbReference type="Pfam" id="PF00041">
    <property type="entry name" value="fn3"/>
    <property type="match status" value="1"/>
</dbReference>
<dbReference type="GO" id="GO:0016798">
    <property type="term" value="F:hydrolase activity, acting on glycosyl bonds"/>
    <property type="evidence" value="ECO:0007669"/>
    <property type="project" value="UniProtKB-KW"/>
</dbReference>
<name>A0A7W5A6U4_9ACTN</name>
<evidence type="ECO:0000259" key="4">
    <source>
        <dbReference type="PROSITE" id="PS50835"/>
    </source>
</evidence>
<feature type="region of interest" description="Disordered" evidence="3">
    <location>
        <begin position="1777"/>
        <end position="1804"/>
    </location>
</feature>
<evidence type="ECO:0000259" key="5">
    <source>
        <dbReference type="PROSITE" id="PS50853"/>
    </source>
</evidence>
<dbReference type="Proteomes" id="UP000577707">
    <property type="component" value="Unassembled WGS sequence"/>
</dbReference>
<dbReference type="Gene3D" id="2.60.40.3440">
    <property type="match status" value="1"/>
</dbReference>
<dbReference type="RefSeq" id="WP_183547647.1">
    <property type="nucleotide sequence ID" value="NZ_BMQT01000005.1"/>
</dbReference>
<dbReference type="PROSITE" id="PS50853">
    <property type="entry name" value="FN3"/>
    <property type="match status" value="2"/>
</dbReference>
<dbReference type="EMBL" id="JACHXG010000007">
    <property type="protein sequence ID" value="MBB3090588.1"/>
    <property type="molecule type" value="Genomic_DNA"/>
</dbReference>
<dbReference type="Pfam" id="PF17963">
    <property type="entry name" value="Big_9"/>
    <property type="match status" value="3"/>
</dbReference>
<keyword evidence="1" id="KW-0326">Glycosidase</keyword>
<feature type="domain" description="Fibronectin type-III" evidence="5">
    <location>
        <begin position="1701"/>
        <end position="1798"/>
    </location>
</feature>
<keyword evidence="7" id="KW-1185">Reference proteome</keyword>
<accession>A0A7W5A6U4</accession>
<dbReference type="InterPro" id="IPR003961">
    <property type="entry name" value="FN3_dom"/>
</dbReference>
<evidence type="ECO:0000256" key="3">
    <source>
        <dbReference type="SAM" id="MobiDB-lite"/>
    </source>
</evidence>
<dbReference type="SUPFAM" id="SSF49265">
    <property type="entry name" value="Fibronectin type III"/>
    <property type="match status" value="2"/>
</dbReference>
<gene>
    <name evidence="6" type="ORF">FHS12_003546</name>
</gene>
<evidence type="ECO:0000313" key="6">
    <source>
        <dbReference type="EMBL" id="MBB3090588.1"/>
    </source>
</evidence>
<evidence type="ECO:0000256" key="1">
    <source>
        <dbReference type="ARBA" id="ARBA00023295"/>
    </source>
</evidence>
<evidence type="ECO:0000313" key="7">
    <source>
        <dbReference type="Proteomes" id="UP000577707"/>
    </source>
</evidence>
<reference evidence="6 7" key="1">
    <citation type="submission" date="2020-08" db="EMBL/GenBank/DDBJ databases">
        <title>Genomic Encyclopedia of Type Strains, Phase III (KMG-III): the genomes of soil and plant-associated and newly described type strains.</title>
        <authorList>
            <person name="Whitman W."/>
        </authorList>
    </citation>
    <scope>NUCLEOTIDE SEQUENCE [LARGE SCALE GENOMIC DNA]</scope>
    <source>
        <strain evidence="6 7">CECT 3302</strain>
    </source>
</reference>
<keyword evidence="1" id="KW-0378">Hydrolase</keyword>